<keyword evidence="4 6" id="KW-1133">Transmembrane helix</keyword>
<feature type="transmembrane region" description="Helical" evidence="6">
    <location>
        <begin position="7"/>
        <end position="28"/>
    </location>
</feature>
<keyword evidence="5 6" id="KW-0472">Membrane</keyword>
<accession>A0ABQ4NI22</accession>
<feature type="transmembrane region" description="Helical" evidence="6">
    <location>
        <begin position="261"/>
        <end position="279"/>
    </location>
</feature>
<sequence length="424" mass="43763">MSPIHRLIIASGLTNLGDGIMVLAWAWVASLLTRDPLLVALVPAAVRVPWLLLALAAGVMTDRLDRRALMASADGVRTVAFALLALAVWVTGPLPEPPATGVSVPALGGILVLTALVVGCAEVVRDSAAGTMVPNLVPSSQLEKANGQIASVETVGNDLAGPALGAFLVAAAVAAPFVVGAGLYMLGGVLVLGLAGQFRAPPRPRASMRRDLAEGLAFLRTEPLLMKLVWITATWNLFAEMALVGLVLHGQENLDLTAPEYGVVLALGALGGVLGGWLADGAVTRWGPGRVAQFGSIIGVPVFLAIAFAQGPGLVALGLFLFGLGGVLWNAVSTSYRQRRLPNALRGRVGAIYRLASFGAAPLGMVLSGVLVRWGEAIVGRPLALLLPFGVAALGMAVLNALIWRQIGTGFAVSRNCPPPDHTT</sequence>
<dbReference type="CDD" id="cd06173">
    <property type="entry name" value="MFS_MefA_like"/>
    <property type="match status" value="1"/>
</dbReference>
<name>A0ABQ4NI22_9RHOB</name>
<dbReference type="PANTHER" id="PTHR23513:SF6">
    <property type="entry name" value="MAJOR FACILITATOR SUPERFAMILY ASSOCIATED DOMAIN-CONTAINING PROTEIN"/>
    <property type="match status" value="1"/>
</dbReference>
<feature type="transmembrane region" description="Helical" evidence="6">
    <location>
        <begin position="159"/>
        <end position="177"/>
    </location>
</feature>
<feature type="transmembrane region" description="Helical" evidence="6">
    <location>
        <begin position="68"/>
        <end position="90"/>
    </location>
</feature>
<comment type="caution">
    <text evidence="7">The sequence shown here is derived from an EMBL/GenBank/DDBJ whole genome shotgun (WGS) entry which is preliminary data.</text>
</comment>
<gene>
    <name evidence="7" type="ORF">JANAI62_06840</name>
</gene>
<dbReference type="Gene3D" id="1.20.1250.20">
    <property type="entry name" value="MFS general substrate transporter like domains"/>
    <property type="match status" value="1"/>
</dbReference>
<keyword evidence="8" id="KW-1185">Reference proteome</keyword>
<dbReference type="Pfam" id="PF07690">
    <property type="entry name" value="MFS_1"/>
    <property type="match status" value="1"/>
</dbReference>
<dbReference type="InterPro" id="IPR011701">
    <property type="entry name" value="MFS"/>
</dbReference>
<feature type="transmembrane region" description="Helical" evidence="6">
    <location>
        <begin position="352"/>
        <end position="371"/>
    </location>
</feature>
<reference evidence="7 8" key="1">
    <citation type="submission" date="2021-05" db="EMBL/GenBank/DDBJ databases">
        <title>Bacteria Genome sequencing.</title>
        <authorList>
            <person name="Takabe Y."/>
            <person name="Nakajima Y."/>
            <person name="Suzuki S."/>
            <person name="Shiozaki T."/>
        </authorList>
    </citation>
    <scope>NUCLEOTIDE SEQUENCE [LARGE SCALE GENOMIC DNA]</scope>
    <source>
        <strain evidence="7 8">AI_62</strain>
    </source>
</reference>
<evidence type="ECO:0000313" key="8">
    <source>
        <dbReference type="Proteomes" id="UP000786693"/>
    </source>
</evidence>
<feature type="transmembrane region" description="Helical" evidence="6">
    <location>
        <begin position="102"/>
        <end position="124"/>
    </location>
</feature>
<evidence type="ECO:0000256" key="3">
    <source>
        <dbReference type="ARBA" id="ARBA00022692"/>
    </source>
</evidence>
<evidence type="ECO:0000313" key="7">
    <source>
        <dbReference type="EMBL" id="GIT94061.1"/>
    </source>
</evidence>
<dbReference type="RefSeq" id="WP_220747558.1">
    <property type="nucleotide sequence ID" value="NZ_BPFH01000001.1"/>
</dbReference>
<evidence type="ECO:0000256" key="6">
    <source>
        <dbReference type="SAM" id="Phobius"/>
    </source>
</evidence>
<dbReference type="EMBL" id="BPFH01000001">
    <property type="protein sequence ID" value="GIT94061.1"/>
    <property type="molecule type" value="Genomic_DNA"/>
</dbReference>
<dbReference type="Proteomes" id="UP000786693">
    <property type="component" value="Unassembled WGS sequence"/>
</dbReference>
<organism evidence="7 8">
    <name type="scientific">Jannaschia pagri</name>
    <dbReference type="NCBI Taxonomy" id="2829797"/>
    <lineage>
        <taxon>Bacteria</taxon>
        <taxon>Pseudomonadati</taxon>
        <taxon>Pseudomonadota</taxon>
        <taxon>Alphaproteobacteria</taxon>
        <taxon>Rhodobacterales</taxon>
        <taxon>Roseobacteraceae</taxon>
        <taxon>Jannaschia</taxon>
    </lineage>
</organism>
<dbReference type="PANTHER" id="PTHR23513">
    <property type="entry name" value="INTEGRAL MEMBRANE EFFLUX PROTEIN-RELATED"/>
    <property type="match status" value="1"/>
</dbReference>
<dbReference type="InterPro" id="IPR036259">
    <property type="entry name" value="MFS_trans_sf"/>
</dbReference>
<evidence type="ECO:0000256" key="4">
    <source>
        <dbReference type="ARBA" id="ARBA00022989"/>
    </source>
</evidence>
<keyword evidence="3 6" id="KW-0812">Transmembrane</keyword>
<protein>
    <submittedName>
        <fullName evidence="7">MFS transporter</fullName>
    </submittedName>
</protein>
<feature type="transmembrane region" description="Helical" evidence="6">
    <location>
        <begin position="228"/>
        <end position="249"/>
    </location>
</feature>
<evidence type="ECO:0000256" key="5">
    <source>
        <dbReference type="ARBA" id="ARBA00023136"/>
    </source>
</evidence>
<comment type="subcellular location">
    <subcellularLocation>
        <location evidence="1">Cell membrane</location>
        <topology evidence="1">Multi-pass membrane protein</topology>
    </subcellularLocation>
</comment>
<dbReference type="SUPFAM" id="SSF103473">
    <property type="entry name" value="MFS general substrate transporter"/>
    <property type="match status" value="1"/>
</dbReference>
<feature type="transmembrane region" description="Helical" evidence="6">
    <location>
        <begin position="383"/>
        <end position="404"/>
    </location>
</feature>
<proteinExistence type="predicted"/>
<evidence type="ECO:0000256" key="1">
    <source>
        <dbReference type="ARBA" id="ARBA00004651"/>
    </source>
</evidence>
<keyword evidence="2" id="KW-1003">Cell membrane</keyword>
<feature type="transmembrane region" description="Helical" evidence="6">
    <location>
        <begin position="40"/>
        <end position="61"/>
    </location>
</feature>
<feature type="transmembrane region" description="Helical" evidence="6">
    <location>
        <begin position="314"/>
        <end position="332"/>
    </location>
</feature>
<evidence type="ECO:0000256" key="2">
    <source>
        <dbReference type="ARBA" id="ARBA00022475"/>
    </source>
</evidence>